<dbReference type="EMBL" id="JAUJSQ010000003">
    <property type="protein sequence ID" value="MDN7931560.1"/>
    <property type="molecule type" value="Genomic_DNA"/>
</dbReference>
<evidence type="ECO:0000313" key="2">
    <source>
        <dbReference type="EMBL" id="MDN7931560.1"/>
    </source>
</evidence>
<organism evidence="2 3">
    <name type="scientific">Burkholderia metallica</name>
    <dbReference type="NCBI Taxonomy" id="488729"/>
    <lineage>
        <taxon>Bacteria</taxon>
        <taxon>Pseudomonadati</taxon>
        <taxon>Pseudomonadota</taxon>
        <taxon>Betaproteobacteria</taxon>
        <taxon>Burkholderiales</taxon>
        <taxon>Burkholderiaceae</taxon>
        <taxon>Burkholderia</taxon>
        <taxon>Burkholderia cepacia complex</taxon>
    </lineage>
</organism>
<keyword evidence="1" id="KW-0472">Membrane</keyword>
<reference evidence="2" key="1">
    <citation type="submission" date="2023-07" db="EMBL/GenBank/DDBJ databases">
        <title>A collection of bacterial strains from the Burkholderia cepacia Research Laboratory and Repository.</title>
        <authorList>
            <person name="Lipuma J."/>
            <person name="Spilker T."/>
            <person name="Caverly L."/>
        </authorList>
    </citation>
    <scope>NUCLEOTIDE SEQUENCE</scope>
    <source>
        <strain evidence="2">AU42020</strain>
    </source>
</reference>
<name>A0ABT8P8Y4_9BURK</name>
<comment type="caution">
    <text evidence="2">The sequence shown here is derived from an EMBL/GenBank/DDBJ whole genome shotgun (WGS) entry which is preliminary data.</text>
</comment>
<feature type="transmembrane region" description="Helical" evidence="1">
    <location>
        <begin position="40"/>
        <end position="61"/>
    </location>
</feature>
<dbReference type="Proteomes" id="UP001171606">
    <property type="component" value="Unassembled WGS sequence"/>
</dbReference>
<keyword evidence="3" id="KW-1185">Reference proteome</keyword>
<proteinExistence type="predicted"/>
<keyword evidence="1" id="KW-1133">Transmembrane helix</keyword>
<evidence type="ECO:0000313" key="3">
    <source>
        <dbReference type="Proteomes" id="UP001171606"/>
    </source>
</evidence>
<gene>
    <name evidence="2" type="ORF">QZM52_09700</name>
</gene>
<feature type="transmembrane region" description="Helical" evidence="1">
    <location>
        <begin position="73"/>
        <end position="96"/>
    </location>
</feature>
<sequence>MMKLGRTELFGMGIALAMSGIAASEVLESLLIPFAPSAAWPTRVALASLGVPIVAGGTWLFRRGGGQPLAWLLLGWLLVASVVGVYSILLTHIVGIPLG</sequence>
<keyword evidence="1" id="KW-0812">Transmembrane</keyword>
<dbReference type="RefSeq" id="WP_301755233.1">
    <property type="nucleotide sequence ID" value="NZ_JAUJSQ010000003.1"/>
</dbReference>
<evidence type="ECO:0000256" key="1">
    <source>
        <dbReference type="SAM" id="Phobius"/>
    </source>
</evidence>
<protein>
    <submittedName>
        <fullName evidence="2">Uncharacterized protein</fullName>
    </submittedName>
</protein>
<accession>A0ABT8P8Y4</accession>